<comment type="caution">
    <text evidence="1">The sequence shown here is derived from an EMBL/GenBank/DDBJ whole genome shotgun (WGS) entry which is preliminary data.</text>
</comment>
<dbReference type="EMBL" id="SRZC01000001">
    <property type="protein sequence ID" value="TGX84203.1"/>
    <property type="molecule type" value="Genomic_DNA"/>
</dbReference>
<organism evidence="1 2">
    <name type="scientific">Palleniella muris</name>
    <dbReference type="NCBI Taxonomy" id="3038145"/>
    <lineage>
        <taxon>Bacteria</taxon>
        <taxon>Pseudomonadati</taxon>
        <taxon>Bacteroidota</taxon>
        <taxon>Bacteroidia</taxon>
        <taxon>Bacteroidales</taxon>
        <taxon>Prevotellaceae</taxon>
        <taxon>Palleniella</taxon>
    </lineage>
</organism>
<dbReference type="Proteomes" id="UP000308886">
    <property type="component" value="Unassembled WGS sequence"/>
</dbReference>
<name>A0AC61QU49_9BACT</name>
<keyword evidence="2" id="KW-1185">Reference proteome</keyword>
<gene>
    <name evidence="1" type="ORF">E5358_00775</name>
</gene>
<evidence type="ECO:0000313" key="1">
    <source>
        <dbReference type="EMBL" id="TGX84203.1"/>
    </source>
</evidence>
<sequence>MLRTLAILIATAYASGVHSATSCTLYNNDAEDYGDDLTVVSTTGKHEVENYLRFSPYAIIAGLKVAGYEGRSGLPRFLTSAAVSNVIMAGAVTAAKHTFKAQRPDHSDNKSFPSGHAAVAFTAATILHKEYGATRSPWFSFSGYALAAGTSMLRVAHNRHHAGDVAAGAGIGILSVEIGYFLADLIYGNRGLNDFEQGKFQKTTNPSFLDVQMGVGIHKNTLHFLTPDGMEKAINLRASSVAGLEGAYFFNEYVGIGGMVRVTTTPADIPFIMEKYGEMAYFDDNIFTDMSFDAGVYGNIPVGNSVAFGAKALCGMRFSDGICVRNDDRSSQEMLRVKGGNAFNLVTGISASWRCRDNFAWKIFVDVDASKSTYTYRSLSPSPVNNAHNQTVTAESRRWMTHFAIGGAFTVQF</sequence>
<reference evidence="1" key="1">
    <citation type="submission" date="2019-04" db="EMBL/GenBank/DDBJ databases">
        <title>Microbes associate with the intestines of laboratory mice.</title>
        <authorList>
            <person name="Navarre W."/>
            <person name="Wong E."/>
            <person name="Huang K."/>
            <person name="Tropini C."/>
            <person name="Ng K."/>
            <person name="Yu B."/>
        </authorList>
    </citation>
    <scope>NUCLEOTIDE SEQUENCE</scope>
    <source>
        <strain evidence="1">NM73_A23</strain>
    </source>
</reference>
<proteinExistence type="predicted"/>
<evidence type="ECO:0000313" key="2">
    <source>
        <dbReference type="Proteomes" id="UP000308886"/>
    </source>
</evidence>
<protein>
    <submittedName>
        <fullName evidence="1">Phosphatase PAP2 family protein</fullName>
    </submittedName>
</protein>
<accession>A0AC61QU49</accession>